<dbReference type="PANTHER" id="PTHR31384">
    <property type="entry name" value="AUXIN RESPONSE FACTOR 4-RELATED"/>
    <property type="match status" value="1"/>
</dbReference>
<comment type="caution">
    <text evidence="1">The sequence shown here is derived from an EMBL/GenBank/DDBJ whole genome shotgun (WGS) entry which is preliminary data.</text>
</comment>
<evidence type="ECO:0000313" key="2">
    <source>
        <dbReference type="Proteomes" id="UP000607653"/>
    </source>
</evidence>
<keyword evidence="2" id="KW-1185">Reference proteome</keyword>
<dbReference type="GO" id="GO:0009725">
    <property type="term" value="P:response to hormone"/>
    <property type="evidence" value="ECO:0007669"/>
    <property type="project" value="InterPro"/>
</dbReference>
<dbReference type="Proteomes" id="UP000607653">
    <property type="component" value="Unassembled WGS sequence"/>
</dbReference>
<protein>
    <submittedName>
        <fullName evidence="1">Uncharacterized protein</fullName>
    </submittedName>
</protein>
<evidence type="ECO:0000313" key="1">
    <source>
        <dbReference type="EMBL" id="DAD42038.1"/>
    </source>
</evidence>
<organism evidence="1 2">
    <name type="scientific">Nelumbo nucifera</name>
    <name type="common">Sacred lotus</name>
    <dbReference type="NCBI Taxonomy" id="4432"/>
    <lineage>
        <taxon>Eukaryota</taxon>
        <taxon>Viridiplantae</taxon>
        <taxon>Streptophyta</taxon>
        <taxon>Embryophyta</taxon>
        <taxon>Tracheophyta</taxon>
        <taxon>Spermatophyta</taxon>
        <taxon>Magnoliopsida</taxon>
        <taxon>Proteales</taxon>
        <taxon>Nelumbonaceae</taxon>
        <taxon>Nelumbo</taxon>
    </lineage>
</organism>
<dbReference type="PANTHER" id="PTHR31384:SF183">
    <property type="entry name" value="AUXIN RESPONSE FACTOR"/>
    <property type="match status" value="1"/>
</dbReference>
<dbReference type="GO" id="GO:0006355">
    <property type="term" value="P:regulation of DNA-templated transcription"/>
    <property type="evidence" value="ECO:0007669"/>
    <property type="project" value="InterPro"/>
</dbReference>
<name>A0A822ZJY1_NELNU</name>
<accession>A0A822ZJY1</accession>
<proteinExistence type="predicted"/>
<gene>
    <name evidence="1" type="ORF">HUJ06_000268</name>
</gene>
<dbReference type="InterPro" id="IPR044835">
    <property type="entry name" value="ARF_plant"/>
</dbReference>
<dbReference type="GO" id="GO:0003677">
    <property type="term" value="F:DNA binding"/>
    <property type="evidence" value="ECO:0007669"/>
    <property type="project" value="InterPro"/>
</dbReference>
<reference evidence="1 2" key="1">
    <citation type="journal article" date="2020" name="Mol. Biol. Evol.">
        <title>Distinct Expression and Methylation Patterns for Genes with Different Fates following a Single Whole-Genome Duplication in Flowering Plants.</title>
        <authorList>
            <person name="Shi T."/>
            <person name="Rahmani R.S."/>
            <person name="Gugger P.F."/>
            <person name="Wang M."/>
            <person name="Li H."/>
            <person name="Zhang Y."/>
            <person name="Li Z."/>
            <person name="Wang Q."/>
            <person name="Van de Peer Y."/>
            <person name="Marchal K."/>
            <person name="Chen J."/>
        </authorList>
    </citation>
    <scope>NUCLEOTIDE SEQUENCE [LARGE SCALE GENOMIC DNA]</scope>
    <source>
        <tissue evidence="1">Leaf</tissue>
    </source>
</reference>
<sequence length="42" mass="4762">MPIYHIPSNILCTVVNVELKAEKETDEVFAQITLLPETKVAY</sequence>
<dbReference type="AlphaFoldDB" id="A0A822ZJY1"/>
<dbReference type="EMBL" id="DUZY01000006">
    <property type="protein sequence ID" value="DAD42038.1"/>
    <property type="molecule type" value="Genomic_DNA"/>
</dbReference>